<organism evidence="6 7">
    <name type="scientific">Mediterraneibacter butyricigenes</name>
    <dbReference type="NCBI Taxonomy" id="2316025"/>
    <lineage>
        <taxon>Bacteria</taxon>
        <taxon>Bacillati</taxon>
        <taxon>Bacillota</taxon>
        <taxon>Clostridia</taxon>
        <taxon>Lachnospirales</taxon>
        <taxon>Lachnospiraceae</taxon>
        <taxon>Mediterraneibacter</taxon>
    </lineage>
</organism>
<dbReference type="PRINTS" id="PR00039">
    <property type="entry name" value="HTHLYSR"/>
</dbReference>
<dbReference type="AlphaFoldDB" id="A0A391P6B2"/>
<dbReference type="GO" id="GO:0032993">
    <property type="term" value="C:protein-DNA complex"/>
    <property type="evidence" value="ECO:0007669"/>
    <property type="project" value="TreeGrafter"/>
</dbReference>
<dbReference type="SUPFAM" id="SSF53850">
    <property type="entry name" value="Periplasmic binding protein-like II"/>
    <property type="match status" value="1"/>
</dbReference>
<dbReference type="InterPro" id="IPR005119">
    <property type="entry name" value="LysR_subst-bd"/>
</dbReference>
<dbReference type="SUPFAM" id="SSF46785">
    <property type="entry name" value="Winged helix' DNA-binding domain"/>
    <property type="match status" value="1"/>
</dbReference>
<dbReference type="EMBL" id="BHGK01000001">
    <property type="protein sequence ID" value="GCA67826.1"/>
    <property type="molecule type" value="Genomic_DNA"/>
</dbReference>
<evidence type="ECO:0000256" key="2">
    <source>
        <dbReference type="ARBA" id="ARBA00023015"/>
    </source>
</evidence>
<sequence length="294" mass="33870">MTLNQLLYFQTTAKLQHFRQAATALNISQPSLSRSISTLEEELGIILFERNGRNIHLTKYGRIFLEHVDRIMSEVQTAENHMRQLAGDEGDIDIAYVFPLASHYIPHMVRRFLSQEKNQHVNFNFHQLHTSEIIEGLKKEKYDIAFCSYVENEPDIQFTPLIHQEMVVITPPDHPLTGRTSLSLQDMLPYPMIGYDRHSGLGRFTRRCYESYGLSATIRHECPDENAISALVAEDFGIALVADVEAVHDRNVEILHLEGSPIQHTVYLAYMKDRYLIPSAKNFIRFIRKEGSQL</sequence>
<dbReference type="InterPro" id="IPR036390">
    <property type="entry name" value="WH_DNA-bd_sf"/>
</dbReference>
<evidence type="ECO:0000313" key="6">
    <source>
        <dbReference type="EMBL" id="GCA67826.1"/>
    </source>
</evidence>
<dbReference type="InterPro" id="IPR000847">
    <property type="entry name" value="LysR_HTH_N"/>
</dbReference>
<protein>
    <submittedName>
        <fullName evidence="6">LysR family transcriptional regulator</fullName>
    </submittedName>
</protein>
<evidence type="ECO:0000256" key="1">
    <source>
        <dbReference type="ARBA" id="ARBA00009437"/>
    </source>
</evidence>
<dbReference type="Gene3D" id="1.10.10.10">
    <property type="entry name" value="Winged helix-like DNA-binding domain superfamily/Winged helix DNA-binding domain"/>
    <property type="match status" value="1"/>
</dbReference>
<dbReference type="Gene3D" id="3.40.190.290">
    <property type="match status" value="1"/>
</dbReference>
<evidence type="ECO:0000256" key="4">
    <source>
        <dbReference type="ARBA" id="ARBA00023163"/>
    </source>
</evidence>
<comment type="similarity">
    <text evidence="1">Belongs to the LysR transcriptional regulatory family.</text>
</comment>
<dbReference type="Pfam" id="PF00126">
    <property type="entry name" value="HTH_1"/>
    <property type="match status" value="1"/>
</dbReference>
<dbReference type="PANTHER" id="PTHR30346">
    <property type="entry name" value="TRANSCRIPTIONAL DUAL REGULATOR HCAR-RELATED"/>
    <property type="match status" value="1"/>
</dbReference>
<dbReference type="RefSeq" id="WP_117888027.1">
    <property type="nucleotide sequence ID" value="NZ_BHGK01000001.1"/>
</dbReference>
<keyword evidence="3" id="KW-0238">DNA-binding</keyword>
<dbReference type="FunFam" id="1.10.10.10:FF:000001">
    <property type="entry name" value="LysR family transcriptional regulator"/>
    <property type="match status" value="1"/>
</dbReference>
<dbReference type="GO" id="GO:0003677">
    <property type="term" value="F:DNA binding"/>
    <property type="evidence" value="ECO:0007669"/>
    <property type="project" value="UniProtKB-KW"/>
</dbReference>
<keyword evidence="4" id="KW-0804">Transcription</keyword>
<proteinExistence type="inferred from homology"/>
<dbReference type="GO" id="GO:0003700">
    <property type="term" value="F:DNA-binding transcription factor activity"/>
    <property type="evidence" value="ECO:0007669"/>
    <property type="project" value="InterPro"/>
</dbReference>
<dbReference type="Pfam" id="PF03466">
    <property type="entry name" value="LysR_substrate"/>
    <property type="match status" value="1"/>
</dbReference>
<evidence type="ECO:0000256" key="3">
    <source>
        <dbReference type="ARBA" id="ARBA00023125"/>
    </source>
</evidence>
<dbReference type="InterPro" id="IPR036388">
    <property type="entry name" value="WH-like_DNA-bd_sf"/>
</dbReference>
<feature type="domain" description="HTH lysR-type" evidence="5">
    <location>
        <begin position="1"/>
        <end position="58"/>
    </location>
</feature>
<evidence type="ECO:0000313" key="7">
    <source>
        <dbReference type="Proteomes" id="UP000265643"/>
    </source>
</evidence>
<name>A0A391P6B2_9FIRM</name>
<dbReference type="Proteomes" id="UP000265643">
    <property type="component" value="Unassembled WGS sequence"/>
</dbReference>
<keyword evidence="7" id="KW-1185">Reference proteome</keyword>
<comment type="caution">
    <text evidence="6">The sequence shown here is derived from an EMBL/GenBank/DDBJ whole genome shotgun (WGS) entry which is preliminary data.</text>
</comment>
<dbReference type="PROSITE" id="PS50931">
    <property type="entry name" value="HTH_LYSR"/>
    <property type="match status" value="1"/>
</dbReference>
<accession>A0A391P6B2</accession>
<evidence type="ECO:0000259" key="5">
    <source>
        <dbReference type="PROSITE" id="PS50931"/>
    </source>
</evidence>
<gene>
    <name evidence="6" type="ORF">KGMB01110_22620</name>
</gene>
<keyword evidence="2" id="KW-0805">Transcription regulation</keyword>
<reference evidence="7" key="1">
    <citation type="submission" date="2018-09" db="EMBL/GenBank/DDBJ databases">
        <title>Draft Genome Sequence of Mediterraneibacter sp. KCTC 15684.</title>
        <authorList>
            <person name="Kim J.S."/>
            <person name="Han K.I."/>
            <person name="Suh M.K."/>
            <person name="Lee K.C."/>
            <person name="Eom M.K."/>
            <person name="Lee J.H."/>
            <person name="Park S.H."/>
            <person name="Kang S.W."/>
            <person name="Park J.E."/>
            <person name="Oh B.S."/>
            <person name="Yu S.Y."/>
            <person name="Choi S.H."/>
            <person name="Lee D.H."/>
            <person name="Yoon H."/>
            <person name="Kim B."/>
            <person name="Yang S.J."/>
            <person name="Lee J.S."/>
        </authorList>
    </citation>
    <scope>NUCLEOTIDE SEQUENCE [LARGE SCALE GENOMIC DNA]</scope>
    <source>
        <strain evidence="7">KCTC 15684</strain>
    </source>
</reference>
<dbReference type="PANTHER" id="PTHR30346:SF28">
    <property type="entry name" value="HTH-TYPE TRANSCRIPTIONAL REGULATOR CYNR"/>
    <property type="match status" value="1"/>
</dbReference>